<evidence type="ECO:0000313" key="1">
    <source>
        <dbReference type="EMBL" id="KAH0536895.1"/>
    </source>
</evidence>
<name>A0A9P8I7Q4_9PEZI</name>
<organism evidence="1 2">
    <name type="scientific">Glutinoglossum americanum</name>
    <dbReference type="NCBI Taxonomy" id="1670608"/>
    <lineage>
        <taxon>Eukaryota</taxon>
        <taxon>Fungi</taxon>
        <taxon>Dikarya</taxon>
        <taxon>Ascomycota</taxon>
        <taxon>Pezizomycotina</taxon>
        <taxon>Geoglossomycetes</taxon>
        <taxon>Geoglossales</taxon>
        <taxon>Geoglossaceae</taxon>
        <taxon>Glutinoglossum</taxon>
    </lineage>
</organism>
<gene>
    <name evidence="1" type="ORF">FGG08_006266</name>
</gene>
<sequence>MSALVHVNPPGSTPPYKDLFHNVTIVPPNTKLAFVSSQWACDSSGNLIEGGKDNYNAQAKQAWSNVLIILKGLGCGVKDIVHKRNCFTTFSDDIAKSCIEGALEALGPEESEHFFKS</sequence>
<dbReference type="CDD" id="cd00448">
    <property type="entry name" value="YjgF_YER057c_UK114_family"/>
    <property type="match status" value="1"/>
</dbReference>
<comment type="caution">
    <text evidence="1">The sequence shown here is derived from an EMBL/GenBank/DDBJ whole genome shotgun (WGS) entry which is preliminary data.</text>
</comment>
<dbReference type="Gene3D" id="3.30.1330.40">
    <property type="entry name" value="RutC-like"/>
    <property type="match status" value="1"/>
</dbReference>
<dbReference type="InterPro" id="IPR035959">
    <property type="entry name" value="RutC-like_sf"/>
</dbReference>
<evidence type="ECO:0000313" key="2">
    <source>
        <dbReference type="Proteomes" id="UP000698800"/>
    </source>
</evidence>
<protein>
    <submittedName>
        <fullName evidence="1">Uncharacterized protein</fullName>
    </submittedName>
</protein>
<dbReference type="SUPFAM" id="SSF55298">
    <property type="entry name" value="YjgF-like"/>
    <property type="match status" value="1"/>
</dbReference>
<dbReference type="Proteomes" id="UP000698800">
    <property type="component" value="Unassembled WGS sequence"/>
</dbReference>
<reference evidence="1" key="1">
    <citation type="submission" date="2021-03" db="EMBL/GenBank/DDBJ databases">
        <title>Comparative genomics and phylogenomic investigation of the class Geoglossomycetes provide insights into ecological specialization and systematics.</title>
        <authorList>
            <person name="Melie T."/>
            <person name="Pirro S."/>
            <person name="Miller A.N."/>
            <person name="Quandt A."/>
        </authorList>
    </citation>
    <scope>NUCLEOTIDE SEQUENCE</scope>
    <source>
        <strain evidence="1">GBOQ0MN5Z8</strain>
    </source>
</reference>
<proteinExistence type="predicted"/>
<dbReference type="EMBL" id="JAGHQL010000174">
    <property type="protein sequence ID" value="KAH0536895.1"/>
    <property type="molecule type" value="Genomic_DNA"/>
</dbReference>
<dbReference type="AlphaFoldDB" id="A0A9P8I7Q4"/>
<dbReference type="OrthoDB" id="5318428at2759"/>
<accession>A0A9P8I7Q4</accession>
<keyword evidence="2" id="KW-1185">Reference proteome</keyword>